<keyword evidence="2" id="KW-0175">Coiled coil</keyword>
<keyword evidence="6" id="KW-1185">Reference proteome</keyword>
<evidence type="ECO:0000313" key="5">
    <source>
        <dbReference type="EMBL" id="QKE26166.1"/>
    </source>
</evidence>
<dbReference type="EMBL" id="CP030944">
    <property type="protein sequence ID" value="QKE26166.1"/>
    <property type="molecule type" value="Genomic_DNA"/>
</dbReference>
<evidence type="ECO:0000256" key="2">
    <source>
        <dbReference type="SAM" id="Coils"/>
    </source>
</evidence>
<dbReference type="PANTHER" id="PTHR37813:SF1">
    <property type="entry name" value="FELS-2 PROPHAGE PROTEIN"/>
    <property type="match status" value="1"/>
</dbReference>
<dbReference type="InterPro" id="IPR010090">
    <property type="entry name" value="Phage_tape_meas"/>
</dbReference>
<dbReference type="Proteomes" id="UP000502065">
    <property type="component" value="Chromosome"/>
</dbReference>
<gene>
    <name evidence="5" type="ORF">AAQM_1419</name>
</gene>
<reference evidence="5 6" key="1">
    <citation type="submission" date="2018-07" db="EMBL/GenBank/DDBJ databases">
        <title>Identification of phenol metabolism pathways in Arcobacter.</title>
        <authorList>
            <person name="Miller W.G."/>
            <person name="Yee E."/>
            <person name="Bono J.L."/>
        </authorList>
    </citation>
    <scope>NUCLEOTIDE SEQUENCE [LARGE SCALE GENOMIC DNA]</scope>
    <source>
        <strain evidence="5 6">W63</strain>
    </source>
</reference>
<keyword evidence="3" id="KW-1133">Transmembrane helix</keyword>
<keyword evidence="3" id="KW-0812">Transmembrane</keyword>
<proteinExistence type="predicted"/>
<keyword evidence="3" id="KW-0472">Membrane</keyword>
<name>A0AAE7B463_9BACT</name>
<feature type="coiled-coil region" evidence="2">
    <location>
        <begin position="566"/>
        <end position="596"/>
    </location>
</feature>
<keyword evidence="1" id="KW-1188">Viral release from host cell</keyword>
<dbReference type="NCBIfam" id="TIGR01760">
    <property type="entry name" value="tape_meas_TP901"/>
    <property type="match status" value="1"/>
</dbReference>
<evidence type="ECO:0000256" key="3">
    <source>
        <dbReference type="SAM" id="Phobius"/>
    </source>
</evidence>
<dbReference type="AlphaFoldDB" id="A0AAE7B463"/>
<evidence type="ECO:0000313" key="6">
    <source>
        <dbReference type="Proteomes" id="UP000502065"/>
    </source>
</evidence>
<dbReference type="PANTHER" id="PTHR37813">
    <property type="entry name" value="FELS-2 PROPHAGE PROTEIN"/>
    <property type="match status" value="1"/>
</dbReference>
<evidence type="ECO:0000256" key="1">
    <source>
        <dbReference type="ARBA" id="ARBA00022612"/>
    </source>
</evidence>
<dbReference type="KEGG" id="aaqi:AAQM_1419"/>
<evidence type="ECO:0000259" key="4">
    <source>
        <dbReference type="Pfam" id="PF10145"/>
    </source>
</evidence>
<dbReference type="RefSeq" id="WP_129095011.1">
    <property type="nucleotide sequence ID" value="NZ_CBCSAE010000004.1"/>
</dbReference>
<feature type="transmembrane region" description="Helical" evidence="3">
    <location>
        <begin position="488"/>
        <end position="509"/>
    </location>
</feature>
<protein>
    <submittedName>
        <fullName evidence="5">Phage tail tape measure protein</fullName>
    </submittedName>
</protein>
<accession>A0AAE7B463</accession>
<sequence>MKIGLGIEIGAVFKGFGAFKDTTKSIDELNPKLSTLGKIKLGITDTFKKASSQIQNTTKDLEKFSSIQSKMDKANLQLGALKDYRNNFKSSIMDKVAFGTTVAVPMKLAIDFESSMADVNKVVNFDSSDEAKAFEQSILKMTRSIPINATGLAEIVAAGGQLGITKDKLLDFTKTTAKMSTAFDMSTKEAGESSATLMNIFGLSLDGISSLGDALNHLSDKSASKAKDLVDVLSRVGGTSKVFGISAEQTASLASAFLAMGKPAEVAGTAINAILQKLGTADKQGEKFQNALNQIGLSSEELKENISNNAQGAIVDFLTRIKDVADDEKLGLLSDMFGQEYADDVALLTVGLHNYTDAIEHLSDKTKYAGSMTREFDVRSKTTANSMTLFKNGIAEIGINIGSVLLPALNSILTPLRSGTNSLADATTKYPVLTKVVFGATFGVIGLGIAFSTLGFMGSFALSGLLIARKGLLLLTAALNFAKIGVRAFMGATGIGLLLIGAGFVYEYWEPISKFMSALWDNPTKALNDFWEGLKEKFAWAKPMLMELGNIFGMVTKEELKAFKEIDAKQQKAKEIANAKEKEDKDKSEKENFDEEKYKYYLSIYGKKDEATEPSSLPTIPKVNETTGTKTINNTPIYNITVNNPSDGFDIEKEMKKVEQKNKNKQYEDID</sequence>
<feature type="transmembrane region" description="Helical" evidence="3">
    <location>
        <begin position="436"/>
        <end position="467"/>
    </location>
</feature>
<dbReference type="Pfam" id="PF10145">
    <property type="entry name" value="PhageMin_Tail"/>
    <property type="match status" value="1"/>
</dbReference>
<organism evidence="5 6">
    <name type="scientific">Arcobacter aquimarinus</name>
    <dbReference type="NCBI Taxonomy" id="1315211"/>
    <lineage>
        <taxon>Bacteria</taxon>
        <taxon>Pseudomonadati</taxon>
        <taxon>Campylobacterota</taxon>
        <taxon>Epsilonproteobacteria</taxon>
        <taxon>Campylobacterales</taxon>
        <taxon>Arcobacteraceae</taxon>
        <taxon>Arcobacter</taxon>
    </lineage>
</organism>
<feature type="domain" description="Phage tail tape measure protein" evidence="4">
    <location>
        <begin position="136"/>
        <end position="338"/>
    </location>
</feature>